<keyword evidence="16" id="KW-1185">Reference proteome</keyword>
<dbReference type="NCBIfam" id="TIGR03921">
    <property type="entry name" value="T7SS_mycosin"/>
    <property type="match status" value="1"/>
</dbReference>
<dbReference type="SUPFAM" id="SSF52743">
    <property type="entry name" value="Subtilisin-like"/>
    <property type="match status" value="1"/>
</dbReference>
<evidence type="ECO:0000256" key="4">
    <source>
        <dbReference type="ARBA" id="ARBA00022670"/>
    </source>
</evidence>
<evidence type="ECO:0000256" key="8">
    <source>
        <dbReference type="ARBA" id="ARBA00022989"/>
    </source>
</evidence>
<keyword evidence="9 12" id="KW-0472">Membrane</keyword>
<dbReference type="GO" id="GO:0004252">
    <property type="term" value="F:serine-type endopeptidase activity"/>
    <property type="evidence" value="ECO:0007669"/>
    <property type="project" value="UniProtKB-UniRule"/>
</dbReference>
<evidence type="ECO:0000313" key="15">
    <source>
        <dbReference type="EMBL" id="BBY80731.1"/>
    </source>
</evidence>
<evidence type="ECO:0000256" key="1">
    <source>
        <dbReference type="ARBA" id="ARBA00004162"/>
    </source>
</evidence>
<dbReference type="InterPro" id="IPR036852">
    <property type="entry name" value="Peptidase_S8/S53_dom_sf"/>
</dbReference>
<dbReference type="AlphaFoldDB" id="A0A7I7UIR1"/>
<feature type="active site" description="Charge relay system" evidence="10">
    <location>
        <position position="129"/>
    </location>
</feature>
<evidence type="ECO:0000256" key="6">
    <source>
        <dbReference type="ARBA" id="ARBA00022801"/>
    </source>
</evidence>
<evidence type="ECO:0000256" key="2">
    <source>
        <dbReference type="ARBA" id="ARBA00011073"/>
    </source>
</evidence>
<keyword evidence="8 12" id="KW-1133">Transmembrane helix</keyword>
<evidence type="ECO:0000256" key="9">
    <source>
        <dbReference type="ARBA" id="ARBA00023136"/>
    </source>
</evidence>
<dbReference type="EMBL" id="AP022599">
    <property type="protein sequence ID" value="BBY80731.1"/>
    <property type="molecule type" value="Genomic_DNA"/>
</dbReference>
<evidence type="ECO:0000256" key="11">
    <source>
        <dbReference type="SAM" id="MobiDB-lite"/>
    </source>
</evidence>
<feature type="chain" id="PRO_5029640120" evidence="13">
    <location>
        <begin position="29"/>
        <end position="471"/>
    </location>
</feature>
<evidence type="ECO:0000256" key="10">
    <source>
        <dbReference type="PROSITE-ProRule" id="PRU01240"/>
    </source>
</evidence>
<dbReference type="Proteomes" id="UP000467252">
    <property type="component" value="Chromosome"/>
</dbReference>
<evidence type="ECO:0000256" key="13">
    <source>
        <dbReference type="SAM" id="SignalP"/>
    </source>
</evidence>
<dbReference type="Pfam" id="PF00082">
    <property type="entry name" value="Peptidase_S8"/>
    <property type="match status" value="1"/>
</dbReference>
<keyword evidence="5 12" id="KW-0812">Transmembrane</keyword>
<dbReference type="PROSITE" id="PS51257">
    <property type="entry name" value="PROKAR_LIPOPROTEIN"/>
    <property type="match status" value="1"/>
</dbReference>
<dbReference type="GO" id="GO:0006508">
    <property type="term" value="P:proteolysis"/>
    <property type="evidence" value="ECO:0007669"/>
    <property type="project" value="UniProtKB-KW"/>
</dbReference>
<accession>A0A7I7UIR1</accession>
<evidence type="ECO:0000256" key="5">
    <source>
        <dbReference type="ARBA" id="ARBA00022692"/>
    </source>
</evidence>
<feature type="region of interest" description="Disordered" evidence="11">
    <location>
        <begin position="246"/>
        <end position="265"/>
    </location>
</feature>
<dbReference type="PANTHER" id="PTHR43806">
    <property type="entry name" value="PEPTIDASE S8"/>
    <property type="match status" value="1"/>
</dbReference>
<dbReference type="InterPro" id="IPR000209">
    <property type="entry name" value="Peptidase_S8/S53_dom"/>
</dbReference>
<organism evidence="15 16">
    <name type="scientific">Mycolicibacterium pulveris</name>
    <name type="common">Mycobacterium pulveris</name>
    <dbReference type="NCBI Taxonomy" id="36813"/>
    <lineage>
        <taxon>Bacteria</taxon>
        <taxon>Bacillati</taxon>
        <taxon>Actinomycetota</taxon>
        <taxon>Actinomycetes</taxon>
        <taxon>Mycobacteriales</taxon>
        <taxon>Mycobacteriaceae</taxon>
        <taxon>Mycolicibacterium</taxon>
    </lineage>
</organism>
<sequence length="471" mass="46779">MIGTTLRAVVAATVSLAVAVLSCPAALAISPPEIDPALPAPSGSPGPVQPMAQRGACVAGGVLPGTDPGAVSPNQAMLDLDDAWTFSRGEGQLVAVIDTGVQPGPRLPNVEPGGDFVESTDGRSDCDGHGTLVAGIIAGQPGPDGFSGVAPGARVLAIRSTSARFAPRDTGENPATARVAHDVATLARAVVRAADLGARVINISAVTCLPANETVDQNDLGAALRYAAVDKDAVIVAAAGNNRAGLNPGSACPSNPLSDPGRPEDPRNWAGVTSVSIPSWWQPFVLSVGSVNTAGQPSDFTMAGPWVGIAAPGENIASVGNAEGGGLANALPNDRGELFGLNSSSFASAYVAGAAALVRSRFPELTAQQVIDRLTASAQGAARAPSNLTGAGLVDPVAALTWDVSGAGDGAAAEPKPVAAPPQPPPADPTPRTVAFVGTGVLAVAAAVTAVVAAHRKRNTVAQSISGRTST</sequence>
<evidence type="ECO:0000259" key="14">
    <source>
        <dbReference type="Pfam" id="PF00082"/>
    </source>
</evidence>
<feature type="signal peptide" evidence="13">
    <location>
        <begin position="1"/>
        <end position="28"/>
    </location>
</feature>
<evidence type="ECO:0000256" key="12">
    <source>
        <dbReference type="SAM" id="Phobius"/>
    </source>
</evidence>
<dbReference type="InterPro" id="IPR015500">
    <property type="entry name" value="Peptidase_S8_subtilisin-rel"/>
</dbReference>
<protein>
    <submittedName>
        <fullName evidence="15">Type VII secretion-associated serine protease</fullName>
    </submittedName>
</protein>
<feature type="active site" description="Charge relay system" evidence="10">
    <location>
        <position position="345"/>
    </location>
</feature>
<dbReference type="Gene3D" id="3.40.50.200">
    <property type="entry name" value="Peptidase S8/S53 domain"/>
    <property type="match status" value="1"/>
</dbReference>
<evidence type="ECO:0000256" key="7">
    <source>
        <dbReference type="ARBA" id="ARBA00022825"/>
    </source>
</evidence>
<dbReference type="PROSITE" id="PS00137">
    <property type="entry name" value="SUBTILASE_HIS"/>
    <property type="match status" value="1"/>
</dbReference>
<feature type="active site" description="Charge relay system" evidence="10">
    <location>
        <position position="98"/>
    </location>
</feature>
<evidence type="ECO:0000256" key="3">
    <source>
        <dbReference type="ARBA" id="ARBA00022475"/>
    </source>
</evidence>
<comment type="subcellular location">
    <subcellularLocation>
        <location evidence="1">Cell membrane</location>
        <topology evidence="1">Single-pass membrane protein</topology>
    </subcellularLocation>
</comment>
<dbReference type="PRINTS" id="PR00723">
    <property type="entry name" value="SUBTILISIN"/>
</dbReference>
<dbReference type="InterPro" id="IPR022398">
    <property type="entry name" value="Peptidase_S8_His-AS"/>
</dbReference>
<feature type="domain" description="Peptidase S8/S53" evidence="14">
    <location>
        <begin position="89"/>
        <end position="392"/>
    </location>
</feature>
<dbReference type="InterPro" id="IPR023834">
    <property type="entry name" value="T7SS_pept_S8A_mycosin"/>
</dbReference>
<gene>
    <name evidence="15" type="ORF">MPUL_18890</name>
</gene>
<comment type="similarity">
    <text evidence="2 10">Belongs to the peptidase S8 family.</text>
</comment>
<dbReference type="PROSITE" id="PS51892">
    <property type="entry name" value="SUBTILASE"/>
    <property type="match status" value="1"/>
</dbReference>
<proteinExistence type="inferred from homology"/>
<keyword evidence="4 10" id="KW-0645">Protease</keyword>
<feature type="compositionally biased region" description="Pro residues" evidence="11">
    <location>
        <begin position="418"/>
        <end position="429"/>
    </location>
</feature>
<keyword evidence="3" id="KW-1003">Cell membrane</keyword>
<dbReference type="PANTHER" id="PTHR43806:SF11">
    <property type="entry name" value="CEREVISIN-RELATED"/>
    <property type="match status" value="1"/>
</dbReference>
<reference evidence="15 16" key="1">
    <citation type="journal article" date="2019" name="Emerg. Microbes Infect.">
        <title>Comprehensive subspecies identification of 175 nontuberculous mycobacteria species based on 7547 genomic profiles.</title>
        <authorList>
            <person name="Matsumoto Y."/>
            <person name="Kinjo T."/>
            <person name="Motooka D."/>
            <person name="Nabeya D."/>
            <person name="Jung N."/>
            <person name="Uechi K."/>
            <person name="Horii T."/>
            <person name="Iida T."/>
            <person name="Fujita J."/>
            <person name="Nakamura S."/>
        </authorList>
    </citation>
    <scope>NUCLEOTIDE SEQUENCE [LARGE SCALE GENOMIC DNA]</scope>
    <source>
        <strain evidence="15 16">JCM 6370</strain>
    </source>
</reference>
<dbReference type="GO" id="GO:0005886">
    <property type="term" value="C:plasma membrane"/>
    <property type="evidence" value="ECO:0007669"/>
    <property type="project" value="UniProtKB-SubCell"/>
</dbReference>
<keyword evidence="6 10" id="KW-0378">Hydrolase</keyword>
<dbReference type="InterPro" id="IPR050131">
    <property type="entry name" value="Peptidase_S8_subtilisin-like"/>
</dbReference>
<feature type="region of interest" description="Disordered" evidence="11">
    <location>
        <begin position="408"/>
        <end position="432"/>
    </location>
</feature>
<keyword evidence="7 10" id="KW-0720">Serine protease</keyword>
<feature type="transmembrane region" description="Helical" evidence="12">
    <location>
        <begin position="434"/>
        <end position="454"/>
    </location>
</feature>
<name>A0A7I7UIR1_MYCPV</name>
<evidence type="ECO:0000313" key="16">
    <source>
        <dbReference type="Proteomes" id="UP000467252"/>
    </source>
</evidence>
<keyword evidence="13" id="KW-0732">Signal</keyword>